<feature type="region of interest" description="Disordered" evidence="1">
    <location>
        <begin position="24"/>
        <end position="62"/>
    </location>
</feature>
<feature type="compositionally biased region" description="Acidic residues" evidence="1">
    <location>
        <begin position="27"/>
        <end position="36"/>
    </location>
</feature>
<organism evidence="2 3">
    <name type="scientific">Arthrobotrys musiformis</name>
    <dbReference type="NCBI Taxonomy" id="47236"/>
    <lineage>
        <taxon>Eukaryota</taxon>
        <taxon>Fungi</taxon>
        <taxon>Dikarya</taxon>
        <taxon>Ascomycota</taxon>
        <taxon>Pezizomycotina</taxon>
        <taxon>Orbiliomycetes</taxon>
        <taxon>Orbiliales</taxon>
        <taxon>Orbiliaceae</taxon>
        <taxon>Arthrobotrys</taxon>
    </lineage>
</organism>
<dbReference type="Proteomes" id="UP001370758">
    <property type="component" value="Unassembled WGS sequence"/>
</dbReference>
<accession>A0AAV9WP04</accession>
<feature type="compositionally biased region" description="Basic residues" evidence="1">
    <location>
        <begin position="53"/>
        <end position="62"/>
    </location>
</feature>
<name>A0AAV9WP04_9PEZI</name>
<protein>
    <recommendedName>
        <fullName evidence="4">Secreted protein</fullName>
    </recommendedName>
</protein>
<gene>
    <name evidence="2" type="ORF">TWF481_000926</name>
</gene>
<comment type="caution">
    <text evidence="2">The sequence shown here is derived from an EMBL/GenBank/DDBJ whole genome shotgun (WGS) entry which is preliminary data.</text>
</comment>
<sequence length="62" mass="7296">MFQSVGLWWRGAVWTVPTYGKWTTTKEEEEEEEQQQQEELKATSQPCKGGQRQTHRKAKEQA</sequence>
<proteinExistence type="predicted"/>
<reference evidence="2 3" key="1">
    <citation type="submission" date="2023-08" db="EMBL/GenBank/DDBJ databases">
        <authorList>
            <person name="Palmer J.M."/>
        </authorList>
    </citation>
    <scope>NUCLEOTIDE SEQUENCE [LARGE SCALE GENOMIC DNA]</scope>
    <source>
        <strain evidence="2 3">TWF481</strain>
    </source>
</reference>
<dbReference type="EMBL" id="JAVHJL010000001">
    <property type="protein sequence ID" value="KAK6512028.1"/>
    <property type="molecule type" value="Genomic_DNA"/>
</dbReference>
<evidence type="ECO:0000256" key="1">
    <source>
        <dbReference type="SAM" id="MobiDB-lite"/>
    </source>
</evidence>
<evidence type="ECO:0000313" key="3">
    <source>
        <dbReference type="Proteomes" id="UP001370758"/>
    </source>
</evidence>
<dbReference type="AlphaFoldDB" id="A0AAV9WP04"/>
<keyword evidence="3" id="KW-1185">Reference proteome</keyword>
<evidence type="ECO:0008006" key="4">
    <source>
        <dbReference type="Google" id="ProtNLM"/>
    </source>
</evidence>
<evidence type="ECO:0000313" key="2">
    <source>
        <dbReference type="EMBL" id="KAK6512028.1"/>
    </source>
</evidence>